<feature type="transmembrane region" description="Helical" evidence="11">
    <location>
        <begin position="218"/>
        <end position="240"/>
    </location>
</feature>
<evidence type="ECO:0000256" key="11">
    <source>
        <dbReference type="SAM" id="Phobius"/>
    </source>
</evidence>
<dbReference type="Gene3D" id="1.20.58.390">
    <property type="entry name" value="Neurotransmitter-gated ion-channel transmembrane domain"/>
    <property type="match status" value="1"/>
</dbReference>
<name>A8WPH8_CAEBR</name>
<reference evidence="15 16" key="1">
    <citation type="journal article" date="2003" name="PLoS Biol.">
        <title>The genome sequence of Caenorhabditis briggsae: a platform for comparative genomics.</title>
        <authorList>
            <person name="Stein L.D."/>
            <person name="Bao Z."/>
            <person name="Blasiar D."/>
            <person name="Blumenthal T."/>
            <person name="Brent M.R."/>
            <person name="Chen N."/>
            <person name="Chinwalla A."/>
            <person name="Clarke L."/>
            <person name="Clee C."/>
            <person name="Coghlan A."/>
            <person name="Coulson A."/>
            <person name="D'Eustachio P."/>
            <person name="Fitch D.H."/>
            <person name="Fulton L.A."/>
            <person name="Fulton R.E."/>
            <person name="Griffiths-Jones S."/>
            <person name="Harris T.W."/>
            <person name="Hillier L.W."/>
            <person name="Kamath R."/>
            <person name="Kuwabara P.E."/>
            <person name="Mardis E.R."/>
            <person name="Marra M.A."/>
            <person name="Miner T.L."/>
            <person name="Minx P."/>
            <person name="Mullikin J.C."/>
            <person name="Plumb R.W."/>
            <person name="Rogers J."/>
            <person name="Schein J.E."/>
            <person name="Sohrmann M."/>
            <person name="Spieth J."/>
            <person name="Stajich J.E."/>
            <person name="Wei C."/>
            <person name="Willey D."/>
            <person name="Wilson R.K."/>
            <person name="Durbin R."/>
            <person name="Waterston R.H."/>
        </authorList>
    </citation>
    <scope>NUCLEOTIDE SEQUENCE [LARGE SCALE GENOMIC DNA]</scope>
    <source>
        <strain evidence="15 16">AF16</strain>
    </source>
</reference>
<dbReference type="CDD" id="cd19049">
    <property type="entry name" value="LGIC_TM_anion"/>
    <property type="match status" value="1"/>
</dbReference>
<dbReference type="InterPro" id="IPR006202">
    <property type="entry name" value="Neur_chan_lig-bd"/>
</dbReference>
<evidence type="ECO:0000256" key="10">
    <source>
        <dbReference type="ARBA" id="ARBA00023303"/>
    </source>
</evidence>
<dbReference type="GeneID" id="8577853"/>
<evidence type="ECO:0000256" key="9">
    <source>
        <dbReference type="ARBA" id="ARBA00023136"/>
    </source>
</evidence>
<keyword evidence="7 11" id="KW-1133">Transmembrane helix</keyword>
<dbReference type="eggNOG" id="KOG3644">
    <property type="taxonomic scope" value="Eukaryota"/>
</dbReference>
<dbReference type="SUPFAM" id="SSF63712">
    <property type="entry name" value="Nicotinic receptor ligand binding domain-like"/>
    <property type="match status" value="1"/>
</dbReference>
<dbReference type="OMA" id="EISHYAY"/>
<evidence type="ECO:0000256" key="1">
    <source>
        <dbReference type="ARBA" id="ARBA00004141"/>
    </source>
</evidence>
<evidence type="ECO:0000259" key="14">
    <source>
        <dbReference type="Pfam" id="PF02932"/>
    </source>
</evidence>
<dbReference type="GO" id="GO:0005886">
    <property type="term" value="C:plasma membrane"/>
    <property type="evidence" value="ECO:0007669"/>
    <property type="project" value="UniProtKB-SubCell"/>
</dbReference>
<keyword evidence="6 12" id="KW-0732">Signal</keyword>
<dbReference type="PROSITE" id="PS00236">
    <property type="entry name" value="NEUROTR_ION_CHANNEL"/>
    <property type="match status" value="1"/>
</dbReference>
<feature type="transmembrane region" description="Helical" evidence="11">
    <location>
        <begin position="281"/>
        <end position="304"/>
    </location>
</feature>
<feature type="signal peptide" evidence="12">
    <location>
        <begin position="1"/>
        <end position="22"/>
    </location>
</feature>
<dbReference type="InterPro" id="IPR006028">
    <property type="entry name" value="GABAA/Glycine_rcpt"/>
</dbReference>
<dbReference type="PRINTS" id="PR00253">
    <property type="entry name" value="GABAARECEPTR"/>
</dbReference>
<dbReference type="InterPro" id="IPR006201">
    <property type="entry name" value="Neur_channel"/>
</dbReference>
<evidence type="ECO:0000256" key="4">
    <source>
        <dbReference type="ARBA" id="ARBA00022475"/>
    </source>
</evidence>
<gene>
    <name evidence="15 17" type="ORF">CBG01074</name>
    <name evidence="15" type="ORF">CBG_01074</name>
</gene>
<keyword evidence="3" id="KW-0813">Transport</keyword>
<dbReference type="AlphaFoldDB" id="A8WPH8"/>
<dbReference type="InterPro" id="IPR036734">
    <property type="entry name" value="Neur_chan_lig-bd_sf"/>
</dbReference>
<keyword evidence="10" id="KW-0407">Ion channel</keyword>
<dbReference type="InterPro" id="IPR018000">
    <property type="entry name" value="Neurotransmitter_ion_chnl_CS"/>
</dbReference>
<accession>A8WPH8</accession>
<keyword evidence="16" id="KW-1185">Reference proteome</keyword>
<dbReference type="Pfam" id="PF02931">
    <property type="entry name" value="Neur_chan_LBD"/>
    <property type="match status" value="1"/>
</dbReference>
<evidence type="ECO:0000256" key="7">
    <source>
        <dbReference type="ARBA" id="ARBA00022989"/>
    </source>
</evidence>
<dbReference type="GO" id="GO:1902476">
    <property type="term" value="P:chloride transmembrane transport"/>
    <property type="evidence" value="ECO:0000318"/>
    <property type="project" value="GO_Central"/>
</dbReference>
<dbReference type="Pfam" id="PF02932">
    <property type="entry name" value="Neur_chan_memb"/>
    <property type="match status" value="1"/>
</dbReference>
<dbReference type="EMBL" id="HE601256">
    <property type="protein sequence ID" value="CAP22385.2"/>
    <property type="molecule type" value="Genomic_DNA"/>
</dbReference>
<evidence type="ECO:0000256" key="6">
    <source>
        <dbReference type="ARBA" id="ARBA00022729"/>
    </source>
</evidence>
<evidence type="ECO:0000256" key="5">
    <source>
        <dbReference type="ARBA" id="ARBA00022692"/>
    </source>
</evidence>
<comment type="subcellular location">
    <subcellularLocation>
        <location evidence="2">Cell membrane</location>
    </subcellularLocation>
    <subcellularLocation>
        <location evidence="1">Membrane</location>
        <topology evidence="1">Multi-pass membrane protein</topology>
    </subcellularLocation>
</comment>
<feature type="transmembrane region" description="Helical" evidence="11">
    <location>
        <begin position="379"/>
        <end position="398"/>
    </location>
</feature>
<dbReference type="GO" id="GO:0005231">
    <property type="term" value="F:excitatory extracellular ligand-gated monoatomic ion channel activity"/>
    <property type="evidence" value="ECO:0000318"/>
    <property type="project" value="GO_Central"/>
</dbReference>
<keyword evidence="8" id="KW-0406">Ion transport</keyword>
<dbReference type="SUPFAM" id="SSF90112">
    <property type="entry name" value="Neurotransmitter-gated ion-channel transmembrane pore"/>
    <property type="match status" value="1"/>
</dbReference>
<dbReference type="InterPro" id="IPR006029">
    <property type="entry name" value="Neurotrans-gated_channel_TM"/>
</dbReference>
<feature type="transmembrane region" description="Helical" evidence="11">
    <location>
        <begin position="252"/>
        <end position="269"/>
    </location>
</feature>
<evidence type="ECO:0000256" key="2">
    <source>
        <dbReference type="ARBA" id="ARBA00004236"/>
    </source>
</evidence>
<dbReference type="STRING" id="6238.A8WPH8"/>
<dbReference type="CTD" id="8577853"/>
<feature type="domain" description="Neurotransmitter-gated ion-channel ligand-binding" evidence="13">
    <location>
        <begin position="127"/>
        <end position="217"/>
    </location>
</feature>
<sequence length="417" mass="49031">MKLHKNVFPIFLQILFSKPIFCVLIDSDYFVSEDTVAENLIKRKNNCTRQPAVIDQLLSGTGYNKLKLPNEDGITVQVEFWIHAITSINEITNDFEMDMYINEMWLDPELKFDHLNPCKQNVSVSYERVRVKGPCDLSFELFPLDIQECHLIYESFNYNNLEVKMRWNEKTQNPVYTTAKIRLPDFELIKIETTRVVAPYAAGMWDELHAKFVFERRFIWYFMQAFLPTYPAIFISWISFSLGTQAMPARTMLGVNALLALIFQFGNIMKNLPRVSYVKAIDVWMLVSMTFIFCSLLELAIVGYKTKNEEKNEKKRKNRKLGKNLELNLEDSPIGFGQKFEKRIMLLPENRRYGKFEKLNFQTIFKNVWNWSPEKIDRISTILFPACFAIFNITYWSYYYNKKLEKAAAFKLDGANS</sequence>
<keyword evidence="5 11" id="KW-0812">Transmembrane</keyword>
<dbReference type="InParanoid" id="A8WPH8"/>
<evidence type="ECO:0000313" key="15">
    <source>
        <dbReference type="EMBL" id="CAP22385.2"/>
    </source>
</evidence>
<evidence type="ECO:0000313" key="16">
    <source>
        <dbReference type="Proteomes" id="UP000008549"/>
    </source>
</evidence>
<dbReference type="KEGG" id="cbr:CBG_01074"/>
<dbReference type="WormBase" id="CBG01074">
    <property type="protein sequence ID" value="CBP46938"/>
    <property type="gene ID" value="WBGene00024359"/>
</dbReference>
<evidence type="ECO:0000256" key="3">
    <source>
        <dbReference type="ARBA" id="ARBA00022448"/>
    </source>
</evidence>
<dbReference type="RefSeq" id="XP_045091733.1">
    <property type="nucleotide sequence ID" value="XM_045237015.1"/>
</dbReference>
<evidence type="ECO:0000313" key="17">
    <source>
        <dbReference type="WormBase" id="CBG01074"/>
    </source>
</evidence>
<dbReference type="HOGENOM" id="CLU_010920_1_3_1"/>
<protein>
    <submittedName>
        <fullName evidence="15">Protein CBG01074</fullName>
    </submittedName>
</protein>
<dbReference type="GO" id="GO:0004888">
    <property type="term" value="F:transmembrane signaling receptor activity"/>
    <property type="evidence" value="ECO:0007669"/>
    <property type="project" value="InterPro"/>
</dbReference>
<dbReference type="Proteomes" id="UP000008549">
    <property type="component" value="Unassembled WGS sequence"/>
</dbReference>
<dbReference type="GO" id="GO:0098794">
    <property type="term" value="C:postsynapse"/>
    <property type="evidence" value="ECO:0007669"/>
    <property type="project" value="GOC"/>
</dbReference>
<feature type="domain" description="Neurotransmitter-gated ion-channel transmembrane" evidence="14">
    <location>
        <begin position="231"/>
        <end position="319"/>
    </location>
</feature>
<proteinExistence type="predicted"/>
<evidence type="ECO:0000256" key="12">
    <source>
        <dbReference type="SAM" id="SignalP"/>
    </source>
</evidence>
<organism evidence="15 16">
    <name type="scientific">Caenorhabditis briggsae</name>
    <dbReference type="NCBI Taxonomy" id="6238"/>
    <lineage>
        <taxon>Eukaryota</taxon>
        <taxon>Metazoa</taxon>
        <taxon>Ecdysozoa</taxon>
        <taxon>Nematoda</taxon>
        <taxon>Chromadorea</taxon>
        <taxon>Rhabditida</taxon>
        <taxon>Rhabditina</taxon>
        <taxon>Rhabditomorpha</taxon>
        <taxon>Rhabditoidea</taxon>
        <taxon>Rhabditidae</taxon>
        <taxon>Peloderinae</taxon>
        <taxon>Caenorhabditis</taxon>
    </lineage>
</organism>
<keyword evidence="9 11" id="KW-0472">Membrane</keyword>
<evidence type="ECO:0000259" key="13">
    <source>
        <dbReference type="Pfam" id="PF02931"/>
    </source>
</evidence>
<dbReference type="InterPro" id="IPR036719">
    <property type="entry name" value="Neuro-gated_channel_TM_sf"/>
</dbReference>
<dbReference type="PANTHER" id="PTHR18945">
    <property type="entry name" value="NEUROTRANSMITTER GATED ION CHANNEL"/>
    <property type="match status" value="1"/>
</dbReference>
<dbReference type="Gene3D" id="2.70.170.10">
    <property type="entry name" value="Neurotransmitter-gated ion-channel ligand-binding domain"/>
    <property type="match status" value="2"/>
</dbReference>
<feature type="chain" id="PRO_5002731251" evidence="12">
    <location>
        <begin position="23"/>
        <end position="417"/>
    </location>
</feature>
<keyword evidence="4" id="KW-1003">Cell membrane</keyword>
<evidence type="ECO:0000256" key="8">
    <source>
        <dbReference type="ARBA" id="ARBA00023065"/>
    </source>
</evidence>
<dbReference type="InterPro" id="IPR038050">
    <property type="entry name" value="Neuro_actylchol_rec"/>
</dbReference>
<reference evidence="15 16" key="2">
    <citation type="journal article" date="2011" name="PLoS Genet.">
        <title>Caenorhabditis briggsae recombinant inbred line genotypes reveal inter-strain incompatibility and the evolution of recombination.</title>
        <authorList>
            <person name="Ross J.A."/>
            <person name="Koboldt D.C."/>
            <person name="Staisch J.E."/>
            <person name="Chamberlin H.M."/>
            <person name="Gupta B.P."/>
            <person name="Miller R.D."/>
            <person name="Baird S.E."/>
            <person name="Haag E.S."/>
        </authorList>
    </citation>
    <scope>NUCLEOTIDE SEQUENCE [LARGE SCALE GENOMIC DNA]</scope>
    <source>
        <strain evidence="15 16">AF16</strain>
    </source>
</reference>